<reference evidence="7 8" key="1">
    <citation type="submission" date="2016-04" db="EMBL/GenBank/DDBJ databases">
        <title>A degradative enzymes factory behind the ericoid mycorrhizal symbiosis.</title>
        <authorList>
            <consortium name="DOE Joint Genome Institute"/>
            <person name="Martino E."/>
            <person name="Morin E."/>
            <person name="Grelet G."/>
            <person name="Kuo A."/>
            <person name="Kohler A."/>
            <person name="Daghino S."/>
            <person name="Barry K."/>
            <person name="Choi C."/>
            <person name="Cichocki N."/>
            <person name="Clum A."/>
            <person name="Copeland A."/>
            <person name="Hainaut M."/>
            <person name="Haridas S."/>
            <person name="Labutti K."/>
            <person name="Lindquist E."/>
            <person name="Lipzen A."/>
            <person name="Khouja H.-R."/>
            <person name="Murat C."/>
            <person name="Ohm R."/>
            <person name="Olson A."/>
            <person name="Spatafora J."/>
            <person name="Veneault-Fourrey C."/>
            <person name="Henrissat B."/>
            <person name="Grigoriev I."/>
            <person name="Martin F."/>
            <person name="Perotto S."/>
        </authorList>
    </citation>
    <scope>NUCLEOTIDE SEQUENCE [LARGE SCALE GENOMIC DNA]</scope>
    <source>
        <strain evidence="7 8">E</strain>
    </source>
</reference>
<accession>A0A2J6TAP0</accession>
<organism evidence="7 8">
    <name type="scientific">Hyaloscypha bicolor E</name>
    <dbReference type="NCBI Taxonomy" id="1095630"/>
    <lineage>
        <taxon>Eukaryota</taxon>
        <taxon>Fungi</taxon>
        <taxon>Dikarya</taxon>
        <taxon>Ascomycota</taxon>
        <taxon>Pezizomycotina</taxon>
        <taxon>Leotiomycetes</taxon>
        <taxon>Helotiales</taxon>
        <taxon>Hyaloscyphaceae</taxon>
        <taxon>Hyaloscypha</taxon>
        <taxon>Hyaloscypha bicolor</taxon>
    </lineage>
</organism>
<dbReference type="GeneID" id="36592916"/>
<dbReference type="STRING" id="1095630.A0A2J6TAP0"/>
<protein>
    <recommendedName>
        <fullName evidence="9">DUF1772-domain-containing protein</fullName>
    </recommendedName>
</protein>
<comment type="subcellular location">
    <subcellularLocation>
        <location evidence="1">Membrane</location>
        <topology evidence="1">Multi-pass membrane protein</topology>
    </subcellularLocation>
</comment>
<dbReference type="InParanoid" id="A0A2J6TAP0"/>
<evidence type="ECO:0000313" key="8">
    <source>
        <dbReference type="Proteomes" id="UP000235371"/>
    </source>
</evidence>
<sequence>MAPTWQSIVLGSSISFSFTLVVTQSFMTVPALLVDFPNHSSPNYAERATLLGRQWPHCWAVGNMFFRPISTLGALGYAYSSYCASHSATTSMDWRVLVVAALMHEAKGAYGTHQAGAEALLRKWRKWNILRVITPTIAGCVAMWQLCL</sequence>
<keyword evidence="8" id="KW-1185">Reference proteome</keyword>
<dbReference type="EMBL" id="KZ613803">
    <property type="protein sequence ID" value="PMD60053.1"/>
    <property type="molecule type" value="Genomic_DNA"/>
</dbReference>
<dbReference type="AlphaFoldDB" id="A0A2J6TAP0"/>
<dbReference type="RefSeq" id="XP_024736957.1">
    <property type="nucleotide sequence ID" value="XM_024884839.1"/>
</dbReference>
<feature type="transmembrane region" description="Helical" evidence="6">
    <location>
        <begin position="129"/>
        <end position="146"/>
    </location>
</feature>
<name>A0A2J6TAP0_9HELO</name>
<evidence type="ECO:0000256" key="1">
    <source>
        <dbReference type="ARBA" id="ARBA00004141"/>
    </source>
</evidence>
<evidence type="ECO:0000313" key="7">
    <source>
        <dbReference type="EMBL" id="PMD60053.1"/>
    </source>
</evidence>
<dbReference type="Proteomes" id="UP000235371">
    <property type="component" value="Unassembled WGS sequence"/>
</dbReference>
<keyword evidence="2 6" id="KW-0812">Transmembrane</keyword>
<evidence type="ECO:0000256" key="2">
    <source>
        <dbReference type="ARBA" id="ARBA00022692"/>
    </source>
</evidence>
<dbReference type="GO" id="GO:0016020">
    <property type="term" value="C:membrane"/>
    <property type="evidence" value="ECO:0007669"/>
    <property type="project" value="UniProtKB-SubCell"/>
</dbReference>
<keyword evidence="4 6" id="KW-0472">Membrane</keyword>
<keyword evidence="3 6" id="KW-1133">Transmembrane helix</keyword>
<evidence type="ECO:0000256" key="5">
    <source>
        <dbReference type="ARBA" id="ARBA00034313"/>
    </source>
</evidence>
<dbReference type="PANTHER" id="PTHR35042">
    <property type="entry name" value="ANTHRONE OXYGENASE ENCC"/>
    <property type="match status" value="1"/>
</dbReference>
<comment type="similarity">
    <text evidence="5">Belongs to the anthrone oxygenase family.</text>
</comment>
<evidence type="ECO:0008006" key="9">
    <source>
        <dbReference type="Google" id="ProtNLM"/>
    </source>
</evidence>
<evidence type="ECO:0000256" key="4">
    <source>
        <dbReference type="ARBA" id="ARBA00023136"/>
    </source>
</evidence>
<feature type="transmembrane region" description="Helical" evidence="6">
    <location>
        <begin position="12"/>
        <end position="34"/>
    </location>
</feature>
<dbReference type="PANTHER" id="PTHR35042:SF1">
    <property type="entry name" value="DUF1772-DOMAIN-CONTAINING PROTEIN"/>
    <property type="match status" value="1"/>
</dbReference>
<evidence type="ECO:0000256" key="3">
    <source>
        <dbReference type="ARBA" id="ARBA00022989"/>
    </source>
</evidence>
<evidence type="ECO:0000256" key="6">
    <source>
        <dbReference type="SAM" id="Phobius"/>
    </source>
</evidence>
<gene>
    <name evidence="7" type="ORF">K444DRAFT_643298</name>
</gene>
<dbReference type="OrthoDB" id="3750842at2759"/>
<proteinExistence type="inferred from homology"/>